<keyword evidence="3" id="KW-0732">Signal</keyword>
<keyword evidence="4" id="KW-1185">Reference proteome</keyword>
<evidence type="ECO:0000256" key="1">
    <source>
        <dbReference type="ARBA" id="ARBA00004613"/>
    </source>
</evidence>
<proteinExistence type="predicted"/>
<dbReference type="PANTHER" id="PTHR20914">
    <property type="entry name" value="LY6/PLAUR DOMAIN-CONTAINING PROTEIN 8"/>
    <property type="match status" value="1"/>
</dbReference>
<evidence type="ECO:0000256" key="3">
    <source>
        <dbReference type="SAM" id="SignalP"/>
    </source>
</evidence>
<dbReference type="InParanoid" id="A0A6P6DAP5"/>
<protein>
    <submittedName>
        <fullName evidence="5">Ly6/PLAUR domain-containing protein 8</fullName>
    </submittedName>
</protein>
<reference evidence="5" key="1">
    <citation type="submission" date="2025-08" db="UniProtKB">
        <authorList>
            <consortium name="RefSeq"/>
        </authorList>
    </citation>
    <scope>IDENTIFICATION</scope>
</reference>
<keyword evidence="2" id="KW-0964">Secreted</keyword>
<comment type="subcellular location">
    <subcellularLocation>
        <location evidence="1">Secreted</location>
    </subcellularLocation>
</comment>
<evidence type="ECO:0000313" key="4">
    <source>
        <dbReference type="Proteomes" id="UP000515203"/>
    </source>
</evidence>
<dbReference type="GO" id="GO:0050829">
    <property type="term" value="P:defense response to Gram-negative bacterium"/>
    <property type="evidence" value="ECO:0007669"/>
    <property type="project" value="TreeGrafter"/>
</dbReference>
<dbReference type="Proteomes" id="UP000515203">
    <property type="component" value="Unplaced"/>
</dbReference>
<dbReference type="CDD" id="cd23569">
    <property type="entry name" value="TFP_LU_ECD_LYPD8_rpt2"/>
    <property type="match status" value="1"/>
</dbReference>
<dbReference type="CDD" id="cd23568">
    <property type="entry name" value="TFP_LU_ECD_LYPD8_rpt1"/>
    <property type="match status" value="1"/>
</dbReference>
<dbReference type="PANTHER" id="PTHR20914:SF2">
    <property type="entry name" value="LY6_PLAUR DOMAIN-CONTAINING PROTEIN 8"/>
    <property type="match status" value="1"/>
</dbReference>
<sequence>MRGLLAALLISALASPVVESLNCVQCNSFTKPCANVSASECPLEEAHSCVSSWSNSLLGGTLSLYEDMSCSAANCSGDPDAFLSFTVRVSDTEHFDFASQCCQGKTCNTTDSTSDSPQEDLSDTQCLACYGWNTTSCTGKPWKCYKGERCVYLIAQFKNATETLVLKGCSNIGTSTCELLSARNETFEGLALQKIECTDATPIALPSPGSRTFPGPLALTSLLLLGLLL</sequence>
<evidence type="ECO:0000256" key="2">
    <source>
        <dbReference type="ARBA" id="ARBA00022525"/>
    </source>
</evidence>
<gene>
    <name evidence="5" type="primary">Lypd8</name>
</gene>
<dbReference type="FunCoup" id="A0A6P6DAP5">
    <property type="interactions" value="141"/>
</dbReference>
<feature type="signal peptide" evidence="3">
    <location>
        <begin position="1"/>
        <end position="20"/>
    </location>
</feature>
<dbReference type="GeneID" id="101574571"/>
<dbReference type="CTD" id="646627"/>
<dbReference type="RefSeq" id="XP_023556723.1">
    <property type="nucleotide sequence ID" value="XM_023700955.1"/>
</dbReference>
<feature type="chain" id="PRO_5027710200" evidence="3">
    <location>
        <begin position="21"/>
        <end position="229"/>
    </location>
</feature>
<dbReference type="OrthoDB" id="9838086at2759"/>
<name>A0A6P6DAP5_OCTDE</name>
<dbReference type="GO" id="GO:0005615">
    <property type="term" value="C:extracellular space"/>
    <property type="evidence" value="ECO:0007669"/>
    <property type="project" value="TreeGrafter"/>
</dbReference>
<organism evidence="4 5">
    <name type="scientific">Octodon degus</name>
    <name type="common">Degu</name>
    <name type="synonym">Sciurus degus</name>
    <dbReference type="NCBI Taxonomy" id="10160"/>
    <lineage>
        <taxon>Eukaryota</taxon>
        <taxon>Metazoa</taxon>
        <taxon>Chordata</taxon>
        <taxon>Craniata</taxon>
        <taxon>Vertebrata</taxon>
        <taxon>Euteleostomi</taxon>
        <taxon>Mammalia</taxon>
        <taxon>Eutheria</taxon>
        <taxon>Euarchontoglires</taxon>
        <taxon>Glires</taxon>
        <taxon>Rodentia</taxon>
        <taxon>Hystricomorpha</taxon>
        <taxon>Octodontidae</taxon>
        <taxon>Octodon</taxon>
    </lineage>
</organism>
<dbReference type="InterPro" id="IPR050918">
    <property type="entry name" value="CNF-like_PLA2_Inhibitor"/>
</dbReference>
<dbReference type="AlphaFoldDB" id="A0A6P6DAP5"/>
<evidence type="ECO:0000313" key="5">
    <source>
        <dbReference type="RefSeq" id="XP_023556723.1"/>
    </source>
</evidence>
<accession>A0A6P6DAP5</accession>